<organism evidence="1">
    <name type="scientific">uncultured bacterium</name>
    <name type="common">gcode 4</name>
    <dbReference type="NCBI Taxonomy" id="1234023"/>
    <lineage>
        <taxon>Bacteria</taxon>
        <taxon>environmental samples</taxon>
    </lineage>
</organism>
<feature type="non-terminal residue" evidence="1">
    <location>
        <position position="140"/>
    </location>
</feature>
<dbReference type="AlphaFoldDB" id="K2FY97"/>
<comment type="caution">
    <text evidence="1">The sequence shown here is derived from an EMBL/GenBank/DDBJ whole genome shotgun (WGS) entry which is preliminary data.</text>
</comment>
<reference evidence="1" key="1">
    <citation type="journal article" date="2012" name="Science">
        <title>Fermentation, hydrogen, and sulfur metabolism in multiple uncultivated bacterial phyla.</title>
        <authorList>
            <person name="Wrighton K.C."/>
            <person name="Thomas B.C."/>
            <person name="Sharon I."/>
            <person name="Miller C.S."/>
            <person name="Castelle C.J."/>
            <person name="VerBerkmoes N.C."/>
            <person name="Wilkins M.J."/>
            <person name="Hettich R.L."/>
            <person name="Lipton M.S."/>
            <person name="Williams K.H."/>
            <person name="Long P.E."/>
            <person name="Banfield J.F."/>
        </authorList>
    </citation>
    <scope>NUCLEOTIDE SEQUENCE [LARGE SCALE GENOMIC DNA]</scope>
</reference>
<name>K2FY97_9BACT</name>
<accession>K2FY97</accession>
<sequence>MNMNEFSNDLIRHWKSDLLEVIKQEQIYIVSGESNHCLFVNIKDELVEAVKISGLPILMIAGPVISIEEKTKSNPVFDLINNGYIELYVSPFRQLSHYRIIGNRKMYLEEYHEALSLERKGHYIYDRFIILISTLIRRHM</sequence>
<gene>
    <name evidence="1" type="ORF">ACD_4C00134G0003</name>
</gene>
<protein>
    <submittedName>
        <fullName evidence="1">Uncharacterized protein</fullName>
    </submittedName>
</protein>
<proteinExistence type="predicted"/>
<dbReference type="EMBL" id="AMFJ01000650">
    <property type="protein sequence ID" value="EKE26872.1"/>
    <property type="molecule type" value="Genomic_DNA"/>
</dbReference>
<evidence type="ECO:0000313" key="1">
    <source>
        <dbReference type="EMBL" id="EKE26872.1"/>
    </source>
</evidence>